<dbReference type="GO" id="GO:0016747">
    <property type="term" value="F:acyltransferase activity, transferring groups other than amino-acyl groups"/>
    <property type="evidence" value="ECO:0007669"/>
    <property type="project" value="InterPro"/>
</dbReference>
<dbReference type="CDD" id="cd04301">
    <property type="entry name" value="NAT_SF"/>
    <property type="match status" value="1"/>
</dbReference>
<dbReference type="InterPro" id="IPR016181">
    <property type="entry name" value="Acyl_CoA_acyltransferase"/>
</dbReference>
<dbReference type="Gene3D" id="3.40.630.30">
    <property type="match status" value="1"/>
</dbReference>
<sequence>MASFPSRPSKVTFDPAVQFEKQTTRKHGPTMAAEITTEIFQEFESKDITDAMLTEAALLFSENYGIWGTPDGRQGPKRGTRVKMSALRLRRDYLPDGACSSYVSIHVDNTLAGNAFACRWTYEGRQVCWVTQLVVHRDFRERRLATRLLEKLRKRDDEIFGIMSSHPAALIAISKACADFSFPHVPLGFMKTCASEVMAGSPIAYVKDAKPCGSLFQPDGTVSDANLVSGVDTNFFVDHEEPLSALRWLQSEELWALGDLPDGIEFLLVFEAPRRRSRSLSGHRVQVREPRDGDFSRKALS</sequence>
<accession>A0AA40B2T4</accession>
<dbReference type="InterPro" id="IPR000182">
    <property type="entry name" value="GNAT_dom"/>
</dbReference>
<feature type="domain" description="N-acetyltransferase" evidence="2">
    <location>
        <begin position="88"/>
        <end position="154"/>
    </location>
</feature>
<feature type="region of interest" description="Disordered" evidence="1">
    <location>
        <begin position="281"/>
        <end position="301"/>
    </location>
</feature>
<dbReference type="AlphaFoldDB" id="A0AA40B2T4"/>
<keyword evidence="4" id="KW-1185">Reference proteome</keyword>
<dbReference type="SUPFAM" id="SSF55729">
    <property type="entry name" value="Acyl-CoA N-acyltransferases (Nat)"/>
    <property type="match status" value="1"/>
</dbReference>
<evidence type="ECO:0000313" key="4">
    <source>
        <dbReference type="Proteomes" id="UP001172159"/>
    </source>
</evidence>
<reference evidence="3" key="1">
    <citation type="submission" date="2023-06" db="EMBL/GenBank/DDBJ databases">
        <title>Genome-scale phylogeny and comparative genomics of the fungal order Sordariales.</title>
        <authorList>
            <consortium name="Lawrence Berkeley National Laboratory"/>
            <person name="Hensen N."/>
            <person name="Bonometti L."/>
            <person name="Westerberg I."/>
            <person name="Brannstrom I.O."/>
            <person name="Guillou S."/>
            <person name="Cros-Aarteil S."/>
            <person name="Calhoun S."/>
            <person name="Haridas S."/>
            <person name="Kuo A."/>
            <person name="Mondo S."/>
            <person name="Pangilinan J."/>
            <person name="Riley R."/>
            <person name="Labutti K."/>
            <person name="Andreopoulos B."/>
            <person name="Lipzen A."/>
            <person name="Chen C."/>
            <person name="Yanf M."/>
            <person name="Daum C."/>
            <person name="Ng V."/>
            <person name="Clum A."/>
            <person name="Steindorff A."/>
            <person name="Ohm R."/>
            <person name="Martin F."/>
            <person name="Silar P."/>
            <person name="Natvig D."/>
            <person name="Lalanne C."/>
            <person name="Gautier V."/>
            <person name="Ament-Velasquez S.L."/>
            <person name="Kruys A."/>
            <person name="Hutchinson M.I."/>
            <person name="Powell A.J."/>
            <person name="Barry K."/>
            <person name="Miller A.N."/>
            <person name="Grigoriev I.V."/>
            <person name="Debuchy R."/>
            <person name="Gladieux P."/>
            <person name="Thoren M.H."/>
            <person name="Johannesson H."/>
        </authorList>
    </citation>
    <scope>NUCLEOTIDE SEQUENCE</scope>
    <source>
        <strain evidence="3">CBS 540.89</strain>
    </source>
</reference>
<dbReference type="Proteomes" id="UP001172159">
    <property type="component" value="Unassembled WGS sequence"/>
</dbReference>
<evidence type="ECO:0000256" key="1">
    <source>
        <dbReference type="SAM" id="MobiDB-lite"/>
    </source>
</evidence>
<protein>
    <recommendedName>
        <fullName evidence="2">N-acetyltransferase domain-containing protein</fullName>
    </recommendedName>
</protein>
<feature type="compositionally biased region" description="Basic and acidic residues" evidence="1">
    <location>
        <begin position="286"/>
        <end position="301"/>
    </location>
</feature>
<proteinExistence type="predicted"/>
<evidence type="ECO:0000259" key="2">
    <source>
        <dbReference type="Pfam" id="PF00583"/>
    </source>
</evidence>
<dbReference type="EMBL" id="JAUKTV010000010">
    <property type="protein sequence ID" value="KAK0726473.1"/>
    <property type="molecule type" value="Genomic_DNA"/>
</dbReference>
<name>A0AA40B2T4_9PEZI</name>
<evidence type="ECO:0000313" key="3">
    <source>
        <dbReference type="EMBL" id="KAK0726473.1"/>
    </source>
</evidence>
<dbReference type="Pfam" id="PF00583">
    <property type="entry name" value="Acetyltransf_1"/>
    <property type="match status" value="1"/>
</dbReference>
<comment type="caution">
    <text evidence="3">The sequence shown here is derived from an EMBL/GenBank/DDBJ whole genome shotgun (WGS) entry which is preliminary data.</text>
</comment>
<gene>
    <name evidence="3" type="ORF">B0T21DRAFT_371651</name>
</gene>
<organism evidence="3 4">
    <name type="scientific">Apiosordaria backusii</name>
    <dbReference type="NCBI Taxonomy" id="314023"/>
    <lineage>
        <taxon>Eukaryota</taxon>
        <taxon>Fungi</taxon>
        <taxon>Dikarya</taxon>
        <taxon>Ascomycota</taxon>
        <taxon>Pezizomycotina</taxon>
        <taxon>Sordariomycetes</taxon>
        <taxon>Sordariomycetidae</taxon>
        <taxon>Sordariales</taxon>
        <taxon>Lasiosphaeriaceae</taxon>
        <taxon>Apiosordaria</taxon>
    </lineage>
</organism>